<dbReference type="Proteomes" id="UP000053372">
    <property type="component" value="Unassembled WGS sequence"/>
</dbReference>
<dbReference type="InterPro" id="IPR025889">
    <property type="entry name" value="GSP17M-like_dom"/>
</dbReference>
<name>A0A0V7ZH27_9CYAN</name>
<protein>
    <recommendedName>
        <fullName evidence="1">General stress protein 17M-like domain-containing protein</fullName>
    </recommendedName>
</protein>
<dbReference type="PANTHER" id="PTHR36109">
    <property type="entry name" value="MEMBRANE PROTEIN-RELATED"/>
    <property type="match status" value="1"/>
</dbReference>
<dbReference type="EMBL" id="LMTZ01000134">
    <property type="protein sequence ID" value="KST63699.1"/>
    <property type="molecule type" value="Genomic_DNA"/>
</dbReference>
<dbReference type="InterPro" id="IPR052948">
    <property type="entry name" value="Low_temp-induced_all0457"/>
</dbReference>
<reference evidence="3 4" key="1">
    <citation type="journal article" date="2015" name="Genome Announc.">
        <title>Draft Genome of the Euendolithic (true boring) Cyanobacterium Mastigocoleus testarum strain BC008.</title>
        <authorList>
            <person name="Guida B.S."/>
            <person name="Garcia-Pichel F."/>
        </authorList>
    </citation>
    <scope>NUCLEOTIDE SEQUENCE [LARGE SCALE GENOMIC DNA]</scope>
    <source>
        <strain evidence="3 4">BC008</strain>
    </source>
</reference>
<feature type="domain" description="General stress protein 17M-like" evidence="1">
    <location>
        <begin position="10"/>
        <end position="83"/>
    </location>
</feature>
<dbReference type="OrthoDB" id="462701at2"/>
<dbReference type="EMBL" id="LMTZ01000132">
    <property type="protein sequence ID" value="KST63759.1"/>
    <property type="molecule type" value="Genomic_DNA"/>
</dbReference>
<sequence>MFEDELQRAVGTFPTYEEAQRALYELREADFNMDKISIVGQHTESYKQAGDIVPDKSNAELTKGAAKTGASTGGVTGGLVGLLGSLGVLAIPGIGPIAEVGVILANTLIGSGIGAASGGLVGALVGWGIPEDRAKYYDELLSRGSYVVLVEGTQAEVKKAEMILRPQGIIDWEMYNIPLTQDIKNRTLI</sequence>
<proteinExistence type="predicted"/>
<dbReference type="RefSeq" id="WP_027842594.1">
    <property type="nucleotide sequence ID" value="NZ_LMTZ01000132.1"/>
</dbReference>
<gene>
    <name evidence="2" type="ORF">BC008_14695</name>
    <name evidence="3" type="ORF">BC008_14980</name>
</gene>
<evidence type="ECO:0000313" key="2">
    <source>
        <dbReference type="EMBL" id="KST63699.1"/>
    </source>
</evidence>
<keyword evidence="4" id="KW-1185">Reference proteome</keyword>
<organism evidence="3 4">
    <name type="scientific">Mastigocoleus testarum BC008</name>
    <dbReference type="NCBI Taxonomy" id="371196"/>
    <lineage>
        <taxon>Bacteria</taxon>
        <taxon>Bacillati</taxon>
        <taxon>Cyanobacteriota</taxon>
        <taxon>Cyanophyceae</taxon>
        <taxon>Nostocales</taxon>
        <taxon>Hapalosiphonaceae</taxon>
        <taxon>Mastigocoleus</taxon>
    </lineage>
</organism>
<evidence type="ECO:0000313" key="3">
    <source>
        <dbReference type="EMBL" id="KST63759.1"/>
    </source>
</evidence>
<evidence type="ECO:0000259" key="1">
    <source>
        <dbReference type="Pfam" id="PF11181"/>
    </source>
</evidence>
<evidence type="ECO:0000313" key="4">
    <source>
        <dbReference type="Proteomes" id="UP000053372"/>
    </source>
</evidence>
<dbReference type="PANTHER" id="PTHR36109:SF2">
    <property type="entry name" value="MEMBRANE PROTEIN"/>
    <property type="match status" value="1"/>
</dbReference>
<dbReference type="Pfam" id="PF11181">
    <property type="entry name" value="YflT"/>
    <property type="match status" value="1"/>
</dbReference>
<comment type="caution">
    <text evidence="3">The sequence shown here is derived from an EMBL/GenBank/DDBJ whole genome shotgun (WGS) entry which is preliminary data.</text>
</comment>
<dbReference type="AlphaFoldDB" id="A0A0V7ZH27"/>
<accession>A0A0V7ZH27</accession>